<dbReference type="EMBL" id="RCUV01000001">
    <property type="protein sequence ID" value="RLP73870.1"/>
    <property type="molecule type" value="Genomic_DNA"/>
</dbReference>
<evidence type="ECO:0000256" key="4">
    <source>
        <dbReference type="ARBA" id="ARBA00022692"/>
    </source>
</evidence>
<organism evidence="10 11">
    <name type="scientific">Mycetocola manganoxydans</name>
    <dbReference type="NCBI Taxonomy" id="699879"/>
    <lineage>
        <taxon>Bacteria</taxon>
        <taxon>Bacillati</taxon>
        <taxon>Actinomycetota</taxon>
        <taxon>Actinomycetes</taxon>
        <taxon>Micrococcales</taxon>
        <taxon>Microbacteriaceae</taxon>
        <taxon>Mycetocola</taxon>
    </lineage>
</organism>
<reference evidence="10 11" key="1">
    <citation type="submission" date="2018-10" db="EMBL/GenBank/DDBJ databases">
        <authorList>
            <person name="Li J."/>
        </authorList>
    </citation>
    <scope>NUCLEOTIDE SEQUENCE [LARGE SCALE GENOMIC DNA]</scope>
    <source>
        <strain evidence="10 11">CCTCC AB209002</strain>
    </source>
</reference>
<evidence type="ECO:0000259" key="9">
    <source>
        <dbReference type="Pfam" id="PF01757"/>
    </source>
</evidence>
<evidence type="ECO:0000313" key="11">
    <source>
        <dbReference type="Proteomes" id="UP000270299"/>
    </source>
</evidence>
<feature type="transmembrane region" description="Helical" evidence="8">
    <location>
        <begin position="78"/>
        <end position="95"/>
    </location>
</feature>
<keyword evidence="4 8" id="KW-0812">Transmembrane</keyword>
<sequence length="380" mass="42766">MPDPGRPGDAQSAPEGPPLAARRSGSDRVAWIDLAKAGAIILVVVFHVAGAAAAFLLPNAQDFWMTGWKALSDFLVPVRMPLFFLMSGLLAGAAVNRPWRKLFRSRYANLLWPYLIWSVSFSFVYGFAVAPPAVVHCNTSQPHQRCIRRGRLLVSSDPRRFIHRRPSLQEVRAGLGVCRFRHLDNSPAEPTVARRGPSHRTRHQSRQVGHLRYMVPARLLRQTICEQNRRSPSLTAAAARRRLLCRHGVVLLCRRQPRLTVDHRTECERSAHRRAARGAGVQELTLGSRRKPHRPKNSPDLPPSPLDRVFGRCVEPRPRRFTAAPSGLPRREFLFCTCAHSCARLGQHADLRRRDEGSPPGGFHTRIVGRWLSRVSSQRS</sequence>
<name>A0A3L7A1H7_9MICO</name>
<keyword evidence="5 8" id="KW-1133">Transmembrane helix</keyword>
<dbReference type="PANTHER" id="PTHR40074">
    <property type="entry name" value="O-ACETYLTRANSFERASE WECH"/>
    <property type="match status" value="1"/>
</dbReference>
<evidence type="ECO:0000256" key="2">
    <source>
        <dbReference type="ARBA" id="ARBA00007400"/>
    </source>
</evidence>
<feature type="region of interest" description="Disordered" evidence="7">
    <location>
        <begin position="269"/>
        <end position="308"/>
    </location>
</feature>
<keyword evidence="10" id="KW-0808">Transferase</keyword>
<keyword evidence="11" id="KW-1185">Reference proteome</keyword>
<dbReference type="OrthoDB" id="4394033at2"/>
<dbReference type="InterPro" id="IPR002656">
    <property type="entry name" value="Acyl_transf_3_dom"/>
</dbReference>
<keyword evidence="6 8" id="KW-0472">Membrane</keyword>
<dbReference type="PANTHER" id="PTHR40074:SF2">
    <property type="entry name" value="O-ACETYLTRANSFERASE WECH"/>
    <property type="match status" value="1"/>
</dbReference>
<dbReference type="AlphaFoldDB" id="A0A3L7A1H7"/>
<keyword evidence="10" id="KW-0012">Acyltransferase</keyword>
<accession>A0A3L7A1H7</accession>
<evidence type="ECO:0000313" key="10">
    <source>
        <dbReference type="EMBL" id="RLP73870.1"/>
    </source>
</evidence>
<proteinExistence type="inferred from homology"/>
<feature type="region of interest" description="Disordered" evidence="7">
    <location>
        <begin position="1"/>
        <end position="22"/>
    </location>
</feature>
<feature type="region of interest" description="Disordered" evidence="7">
    <location>
        <begin position="188"/>
        <end position="207"/>
    </location>
</feature>
<dbReference type="GO" id="GO:0009246">
    <property type="term" value="P:enterobacterial common antigen biosynthetic process"/>
    <property type="evidence" value="ECO:0007669"/>
    <property type="project" value="TreeGrafter"/>
</dbReference>
<dbReference type="Pfam" id="PF01757">
    <property type="entry name" value="Acyl_transf_3"/>
    <property type="match status" value="1"/>
</dbReference>
<protein>
    <submittedName>
        <fullName evidence="10">Acyltransferase</fullName>
    </submittedName>
</protein>
<comment type="caution">
    <text evidence="10">The sequence shown here is derived from an EMBL/GenBank/DDBJ whole genome shotgun (WGS) entry which is preliminary data.</text>
</comment>
<dbReference type="Proteomes" id="UP000270299">
    <property type="component" value="Unassembled WGS sequence"/>
</dbReference>
<evidence type="ECO:0000256" key="5">
    <source>
        <dbReference type="ARBA" id="ARBA00022989"/>
    </source>
</evidence>
<gene>
    <name evidence="10" type="ORF">D9V29_00805</name>
</gene>
<evidence type="ECO:0000256" key="7">
    <source>
        <dbReference type="SAM" id="MobiDB-lite"/>
    </source>
</evidence>
<comment type="subcellular location">
    <subcellularLocation>
        <location evidence="1">Cell membrane</location>
        <topology evidence="1">Multi-pass membrane protein</topology>
    </subcellularLocation>
</comment>
<dbReference type="GO" id="GO:0016413">
    <property type="term" value="F:O-acetyltransferase activity"/>
    <property type="evidence" value="ECO:0007669"/>
    <property type="project" value="TreeGrafter"/>
</dbReference>
<feature type="domain" description="Acyltransferase 3" evidence="9">
    <location>
        <begin position="30"/>
        <end position="128"/>
    </location>
</feature>
<dbReference type="GO" id="GO:0005886">
    <property type="term" value="C:plasma membrane"/>
    <property type="evidence" value="ECO:0007669"/>
    <property type="project" value="UniProtKB-SubCell"/>
</dbReference>
<evidence type="ECO:0000256" key="3">
    <source>
        <dbReference type="ARBA" id="ARBA00022475"/>
    </source>
</evidence>
<comment type="similarity">
    <text evidence="2">Belongs to the acyltransferase 3 family.</text>
</comment>
<keyword evidence="3" id="KW-1003">Cell membrane</keyword>
<feature type="compositionally biased region" description="Basic residues" evidence="7">
    <location>
        <begin position="196"/>
        <end position="205"/>
    </location>
</feature>
<feature type="transmembrane region" description="Helical" evidence="8">
    <location>
        <begin position="37"/>
        <end position="58"/>
    </location>
</feature>
<evidence type="ECO:0000256" key="6">
    <source>
        <dbReference type="ARBA" id="ARBA00023136"/>
    </source>
</evidence>
<feature type="transmembrane region" description="Helical" evidence="8">
    <location>
        <begin position="107"/>
        <end position="128"/>
    </location>
</feature>
<evidence type="ECO:0000256" key="1">
    <source>
        <dbReference type="ARBA" id="ARBA00004651"/>
    </source>
</evidence>
<evidence type="ECO:0000256" key="8">
    <source>
        <dbReference type="SAM" id="Phobius"/>
    </source>
</evidence>